<accession>A0A1M5L3L4</accession>
<evidence type="ECO:0000256" key="4">
    <source>
        <dbReference type="ARBA" id="ARBA00020295"/>
    </source>
</evidence>
<dbReference type="InterPro" id="IPR006047">
    <property type="entry name" value="GH13_cat_dom"/>
</dbReference>
<dbReference type="EC" id="2.4.1.25" evidence="3 10"/>
<evidence type="ECO:0000256" key="3">
    <source>
        <dbReference type="ARBA" id="ARBA00012560"/>
    </source>
</evidence>
<evidence type="ECO:0000256" key="1">
    <source>
        <dbReference type="ARBA" id="ARBA00000439"/>
    </source>
</evidence>
<keyword evidence="13" id="KW-1185">Reference proteome</keyword>
<dbReference type="Gene3D" id="3.20.20.80">
    <property type="entry name" value="Glycosidases"/>
    <property type="match status" value="4"/>
</dbReference>
<dbReference type="InterPro" id="IPR013797">
    <property type="entry name" value="Maltooligo_trehalose_synth_4"/>
</dbReference>
<comment type="catalytic activity">
    <reaction evidence="1 10">
        <text>Transfers a segment of a (1-&gt;4)-alpha-D-glucan to a new position in an acceptor, which may be glucose or a (1-&gt;4)-alpha-D-glucan.</text>
        <dbReference type="EC" id="2.4.1.25"/>
    </reaction>
</comment>
<dbReference type="InterPro" id="IPR017853">
    <property type="entry name" value="GH"/>
</dbReference>
<dbReference type="GO" id="GO:0005975">
    <property type="term" value="P:carbohydrate metabolic process"/>
    <property type="evidence" value="ECO:0007669"/>
    <property type="project" value="InterPro"/>
</dbReference>
<dbReference type="NCBIfam" id="NF011080">
    <property type="entry name" value="PRK14508.1-3"/>
    <property type="match status" value="1"/>
</dbReference>
<dbReference type="PANTHER" id="PTHR32438:SF5">
    <property type="entry name" value="4-ALPHA-GLUCANOTRANSFERASE DPE1, CHLOROPLASTIC_AMYLOPLASTIC"/>
    <property type="match status" value="1"/>
</dbReference>
<proteinExistence type="inferred from homology"/>
<keyword evidence="7 10" id="KW-0119">Carbohydrate metabolism</keyword>
<name>A0A1M5L3L4_9BACT</name>
<keyword evidence="5 10" id="KW-0328">Glycosyltransferase</keyword>
<dbReference type="Proteomes" id="UP000184212">
    <property type="component" value="Unassembled WGS sequence"/>
</dbReference>
<dbReference type="SMART" id="SM00642">
    <property type="entry name" value="Aamy"/>
    <property type="match status" value="1"/>
</dbReference>
<dbReference type="SUPFAM" id="SSF51445">
    <property type="entry name" value="(Trans)glycosidases"/>
    <property type="match status" value="2"/>
</dbReference>
<gene>
    <name evidence="12" type="ORF">SAMN04488109_0998</name>
</gene>
<evidence type="ECO:0000313" key="12">
    <source>
        <dbReference type="EMBL" id="SHG59607.1"/>
    </source>
</evidence>
<dbReference type="CDD" id="cd11336">
    <property type="entry name" value="AmyAc_MTSase"/>
    <property type="match status" value="1"/>
</dbReference>
<dbReference type="NCBIfam" id="TIGR00217">
    <property type="entry name" value="malQ"/>
    <property type="match status" value="1"/>
</dbReference>
<evidence type="ECO:0000256" key="5">
    <source>
        <dbReference type="ARBA" id="ARBA00022676"/>
    </source>
</evidence>
<dbReference type="PANTHER" id="PTHR32438">
    <property type="entry name" value="4-ALPHA-GLUCANOTRANSFERASE DPE1, CHLOROPLASTIC/AMYLOPLASTIC"/>
    <property type="match status" value="1"/>
</dbReference>
<dbReference type="InterPro" id="IPR003385">
    <property type="entry name" value="Glyco_hydro_77"/>
</dbReference>
<dbReference type="RefSeq" id="WP_073131624.1">
    <property type="nucleotide sequence ID" value="NZ_FQWQ01000001.1"/>
</dbReference>
<evidence type="ECO:0000256" key="7">
    <source>
        <dbReference type="ARBA" id="ARBA00023277"/>
    </source>
</evidence>
<dbReference type="STRING" id="947013.SAMN04488109_0998"/>
<dbReference type="NCBIfam" id="TIGR02401">
    <property type="entry name" value="trehalose_TreY"/>
    <property type="match status" value="1"/>
</dbReference>
<dbReference type="Gene3D" id="1.10.10.470">
    <property type="entry name" value="Maltooligosyl trehalose synthase, domain 4"/>
    <property type="match status" value="1"/>
</dbReference>
<evidence type="ECO:0000256" key="10">
    <source>
        <dbReference type="RuleBase" id="RU361207"/>
    </source>
</evidence>
<feature type="domain" description="Glycosyl hydrolase family 13 catalytic" evidence="11">
    <location>
        <begin position="12"/>
        <end position="636"/>
    </location>
</feature>
<keyword evidence="6 10" id="KW-0808">Transferase</keyword>
<dbReference type="InterPro" id="IPR012767">
    <property type="entry name" value="Trehalose_TreY"/>
</dbReference>
<evidence type="ECO:0000256" key="2">
    <source>
        <dbReference type="ARBA" id="ARBA00005684"/>
    </source>
</evidence>
<dbReference type="Gene3D" id="3.30.1590.10">
    <property type="entry name" value="Maltooligosyl trehalose synthase, domain 2"/>
    <property type="match status" value="1"/>
</dbReference>
<evidence type="ECO:0000256" key="8">
    <source>
        <dbReference type="ARBA" id="ARBA00031423"/>
    </source>
</evidence>
<dbReference type="OrthoDB" id="9811841at2"/>
<protein>
    <recommendedName>
        <fullName evidence="4 10">4-alpha-glucanotransferase</fullName>
        <ecNumber evidence="3 10">2.4.1.25</ecNumber>
    </recommendedName>
    <alternativeName>
        <fullName evidence="8 10">Amylomaltase</fullName>
    </alternativeName>
    <alternativeName>
        <fullName evidence="9 10">Disproportionating enzyme</fullName>
    </alternativeName>
</protein>
<evidence type="ECO:0000259" key="11">
    <source>
        <dbReference type="SMART" id="SM00642"/>
    </source>
</evidence>
<sequence>MTNPAVTYRIQFHKDFTFRQLEAIIPYLVSLGVGAVYASPIFESVPGSLHGYDGANPHRINPEIGTEDDLYRTCRKLRECGIGWIQDIVPNHMAFHPCNLWLMDVLEKGRYSVYANFFDLAWAGDLFHGRIMVPVLGAPREDVLFNKELQVTYWQQRFVIKFHDHHYPLHPRSYALILNDNQPPQAIQQWKQQIAELHTIDHAVPYSLRWHELLLQLDSLMQNTEVNTYIQTCLEQANGDGLALKRILDEQTYALTPWQVTDRRITFRRFFTVNELIGLNMQDEKVFDHYHLLIKKFVVDGVFQGLRIDHVDGLFDPPQYIERLRKLVGDDVLIYVEKILEADETLPSWPIQGTTGYEYMAWVNQLMTYAPAEKKFSNLYEHILKSDTSIDVEIHAKKAHILNTHMQGELDNLYHLFLELNLVDKKLLTPSAVATIKPSLAAFLVHCPVYRYYGNAFPLGAEEVQKVRCILTEIRERSPALGDGVTVLEQALLFPVPADDETHAQRAAQFYKRIMQFTGPLMAKGFEDTLFYTYNRFIGHNEVGDSPARFGMSPDAFHARMAHRQQQWPLSLNATSTHDTKRGEDARARLNAITSLAEAWADTVTEWFALTDPLKEDGMPDANDTYFIFQTLAGAYPLSQSDKFAGRLETYCVKVLREGKLNSTWSEPNEAYEAATVKFIKALATLSSPFGLALKKYLATVTDGGLINSLAQVVLKFTTPGVPDIYQGCEGWDFSLVDPDNRQSIDFTKHEASLHQSLATTEGHRLRSLWQTRDNGYIKQWLIATLCNIRWQEAALFAEGDYIPLPLTGDHHQHALAFARKRGRDWIVTVIPLHTALLAHRQDVDLLFIDWGNTAVVLPAEMPSDWVSLLTPGKGRHAGKIQVSEIFASFPLAVLTLKDQTGDRGAGVLLHISSLPSPFAVGDLGPGAYAFVDFLKKSGQTYWQMLPLNPTHGSSAHSPYSAFSSMAGNPLFISPELLMEDGLLPPEILQTHRTRPNESVDYRRAENQKDELLDAAWIAFQKKNDGPAREAFQAFIEKEDHWLHDFALYVILTTLHQRSWREWPDDLKHRDPVALEKNAKRYATEILKIKWQQFTFHRQWHRLKKYGNDAGIKLFGDLPFYVVYDSADVWSQPEIFCLDENRAPRFVGGVPPDYFNDRGQLWGMPVFDWETLRTTGYAWWKRRLRKNIERFDLVRLDHFRAFAGFWQVAAGATDAVEGRWEKGPGKDFFRAMEQDLGESPFVAEDLGEITPDVFALRDAFAFPGMKVLQFAFGPDMPRSLYAPHNYDTNFVVYTGTHDNNTTRGWFSKEIGDKDRDRIRSYSNLTVTDENISKIFIRLAYASVARIAMVPLQDILGLDETARMNTPGAATANWMWRMIKLPGKETEKELRALARLFNRI</sequence>
<dbReference type="EMBL" id="FQWQ01000001">
    <property type="protein sequence ID" value="SHG59607.1"/>
    <property type="molecule type" value="Genomic_DNA"/>
</dbReference>
<organism evidence="12 13">
    <name type="scientific">Chryseolinea serpens</name>
    <dbReference type="NCBI Taxonomy" id="947013"/>
    <lineage>
        <taxon>Bacteria</taxon>
        <taxon>Pseudomonadati</taxon>
        <taxon>Bacteroidota</taxon>
        <taxon>Cytophagia</taxon>
        <taxon>Cytophagales</taxon>
        <taxon>Fulvivirgaceae</taxon>
        <taxon>Chryseolinea</taxon>
    </lineage>
</organism>
<reference evidence="12 13" key="1">
    <citation type="submission" date="2016-11" db="EMBL/GenBank/DDBJ databases">
        <authorList>
            <person name="Jaros S."/>
            <person name="Januszkiewicz K."/>
            <person name="Wedrychowicz H."/>
        </authorList>
    </citation>
    <scope>NUCLEOTIDE SEQUENCE [LARGE SCALE GENOMIC DNA]</scope>
    <source>
        <strain evidence="12 13">DSM 24574</strain>
    </source>
</reference>
<evidence type="ECO:0000256" key="6">
    <source>
        <dbReference type="ARBA" id="ARBA00022679"/>
    </source>
</evidence>
<evidence type="ECO:0000256" key="9">
    <source>
        <dbReference type="ARBA" id="ARBA00031501"/>
    </source>
</evidence>
<dbReference type="GO" id="GO:0004134">
    <property type="term" value="F:4-alpha-glucanotransferase activity"/>
    <property type="evidence" value="ECO:0007669"/>
    <property type="project" value="UniProtKB-EC"/>
</dbReference>
<comment type="similarity">
    <text evidence="2 10">Belongs to the disproportionating enzyme family.</text>
</comment>
<evidence type="ECO:0000313" key="13">
    <source>
        <dbReference type="Proteomes" id="UP000184212"/>
    </source>
</evidence>
<dbReference type="Pfam" id="PF02446">
    <property type="entry name" value="Glyco_hydro_77"/>
    <property type="match status" value="1"/>
</dbReference>
<dbReference type="Pfam" id="PF00128">
    <property type="entry name" value="Alpha-amylase"/>
    <property type="match status" value="1"/>
</dbReference>